<proteinExistence type="predicted"/>
<dbReference type="Gene3D" id="3.40.50.150">
    <property type="entry name" value="Vaccinia Virus protein VP39"/>
    <property type="match status" value="1"/>
</dbReference>
<dbReference type="EMBL" id="BJFL01000015">
    <property type="protein sequence ID" value="GDY31539.1"/>
    <property type="molecule type" value="Genomic_DNA"/>
</dbReference>
<sequence>MYAMDYPGGAFDVVHAHQVLQHLADPVGALREMRRVCRPGGIVAVRDADFAAMAWYPRSPGMAEWLSVYRRVARSVGGEPDAGRRLVCWAGQAGFSDITATASAWCFATPAERLWWSRTWGDRMVDSAVARHAVAGGHADEATLRRLRDAWYAWAEAEDGWFGIIHGEIVCRAPTP</sequence>
<dbReference type="InterPro" id="IPR013216">
    <property type="entry name" value="Methyltransf_11"/>
</dbReference>
<reference evidence="3" key="1">
    <citation type="submission" date="2019-04" db="EMBL/GenBank/DDBJ databases">
        <title>Draft genome sequence of Pseudonocardiaceae bacterium SL3-2-4.</title>
        <authorList>
            <person name="Ningsih F."/>
            <person name="Yokota A."/>
            <person name="Sakai Y."/>
            <person name="Nanatani K."/>
            <person name="Yabe S."/>
            <person name="Oetari A."/>
            <person name="Sjamsuridzal W."/>
        </authorList>
    </citation>
    <scope>NUCLEOTIDE SEQUENCE [LARGE SCALE GENOMIC DNA]</scope>
    <source>
        <strain evidence="3">SL3-2-4</strain>
    </source>
</reference>
<comment type="caution">
    <text evidence="2">The sequence shown here is derived from an EMBL/GenBank/DDBJ whole genome shotgun (WGS) entry which is preliminary data.</text>
</comment>
<protein>
    <recommendedName>
        <fullName evidence="1">Methyltransferase type 11 domain-containing protein</fullName>
    </recommendedName>
</protein>
<evidence type="ECO:0000313" key="2">
    <source>
        <dbReference type="EMBL" id="GDY31539.1"/>
    </source>
</evidence>
<keyword evidence="3" id="KW-1185">Reference proteome</keyword>
<evidence type="ECO:0000313" key="3">
    <source>
        <dbReference type="Proteomes" id="UP000298860"/>
    </source>
</evidence>
<accession>A0A4D4JAW4</accession>
<gene>
    <name evidence="2" type="ORF">GTS_31720</name>
</gene>
<dbReference type="Pfam" id="PF08241">
    <property type="entry name" value="Methyltransf_11"/>
    <property type="match status" value="1"/>
</dbReference>
<dbReference type="RefSeq" id="WP_225978445.1">
    <property type="nucleotide sequence ID" value="NZ_BJFL01000015.1"/>
</dbReference>
<dbReference type="Proteomes" id="UP000298860">
    <property type="component" value="Unassembled WGS sequence"/>
</dbReference>
<organism evidence="2 3">
    <name type="scientific">Gandjariella thermophila</name>
    <dbReference type="NCBI Taxonomy" id="1931992"/>
    <lineage>
        <taxon>Bacteria</taxon>
        <taxon>Bacillati</taxon>
        <taxon>Actinomycetota</taxon>
        <taxon>Actinomycetes</taxon>
        <taxon>Pseudonocardiales</taxon>
        <taxon>Pseudonocardiaceae</taxon>
        <taxon>Gandjariella</taxon>
    </lineage>
</organism>
<dbReference type="InterPro" id="IPR029063">
    <property type="entry name" value="SAM-dependent_MTases_sf"/>
</dbReference>
<feature type="domain" description="Methyltransferase type 11" evidence="1">
    <location>
        <begin position="3"/>
        <end position="44"/>
    </location>
</feature>
<dbReference type="AlphaFoldDB" id="A0A4D4JAW4"/>
<dbReference type="GO" id="GO:0008757">
    <property type="term" value="F:S-adenosylmethionine-dependent methyltransferase activity"/>
    <property type="evidence" value="ECO:0007669"/>
    <property type="project" value="InterPro"/>
</dbReference>
<dbReference type="SUPFAM" id="SSF53335">
    <property type="entry name" value="S-adenosyl-L-methionine-dependent methyltransferases"/>
    <property type="match status" value="1"/>
</dbReference>
<name>A0A4D4JAW4_9PSEU</name>
<evidence type="ECO:0000259" key="1">
    <source>
        <dbReference type="Pfam" id="PF08241"/>
    </source>
</evidence>